<dbReference type="KEGG" id="pco:PHACADRAFT_248069"/>
<dbReference type="RefSeq" id="XP_007390863.1">
    <property type="nucleotide sequence ID" value="XM_007390801.1"/>
</dbReference>
<dbReference type="GeneID" id="18914249"/>
<dbReference type="Proteomes" id="UP000008370">
    <property type="component" value="Unassembled WGS sequence"/>
</dbReference>
<gene>
    <name evidence="1" type="ORF">PHACADRAFT_248069</name>
</gene>
<reference evidence="1 2" key="1">
    <citation type="journal article" date="2012" name="BMC Genomics">
        <title>Comparative genomics of the white-rot fungi, Phanerochaete carnosa and P. chrysosporium, to elucidate the genetic basis of the distinct wood types they colonize.</title>
        <authorList>
            <person name="Suzuki H."/>
            <person name="MacDonald J."/>
            <person name="Syed K."/>
            <person name="Salamov A."/>
            <person name="Hori C."/>
            <person name="Aerts A."/>
            <person name="Henrissat B."/>
            <person name="Wiebenga A."/>
            <person name="vanKuyk P.A."/>
            <person name="Barry K."/>
            <person name="Lindquist E."/>
            <person name="LaButti K."/>
            <person name="Lapidus A."/>
            <person name="Lucas S."/>
            <person name="Coutinho P."/>
            <person name="Gong Y."/>
            <person name="Samejima M."/>
            <person name="Mahadevan R."/>
            <person name="Abou-Zaid M."/>
            <person name="de Vries R.P."/>
            <person name="Igarashi K."/>
            <person name="Yadav J.S."/>
            <person name="Grigoriev I.V."/>
            <person name="Master E.R."/>
        </authorList>
    </citation>
    <scope>NUCLEOTIDE SEQUENCE [LARGE SCALE GENOMIC DNA]</scope>
    <source>
        <strain evidence="1 2">HHB-10118-sp</strain>
    </source>
</reference>
<dbReference type="SUPFAM" id="SSF53335">
    <property type="entry name" value="S-adenosyl-L-methionine-dependent methyltransferases"/>
    <property type="match status" value="1"/>
</dbReference>
<dbReference type="Gene3D" id="3.40.50.150">
    <property type="entry name" value="Vaccinia Virus protein VP39"/>
    <property type="match status" value="1"/>
</dbReference>
<organism evidence="1 2">
    <name type="scientific">Phanerochaete carnosa (strain HHB-10118-sp)</name>
    <name type="common">White-rot fungus</name>
    <name type="synonym">Peniophora carnosa</name>
    <dbReference type="NCBI Taxonomy" id="650164"/>
    <lineage>
        <taxon>Eukaryota</taxon>
        <taxon>Fungi</taxon>
        <taxon>Dikarya</taxon>
        <taxon>Basidiomycota</taxon>
        <taxon>Agaricomycotina</taxon>
        <taxon>Agaricomycetes</taxon>
        <taxon>Polyporales</taxon>
        <taxon>Phanerochaetaceae</taxon>
        <taxon>Phanerochaete</taxon>
    </lineage>
</organism>
<dbReference type="HOGENOM" id="CLU_010595_5_2_1"/>
<evidence type="ECO:0008006" key="3">
    <source>
        <dbReference type="Google" id="ProtNLM"/>
    </source>
</evidence>
<keyword evidence="2" id="KW-1185">Reference proteome</keyword>
<name>K5WPQ9_PHACS</name>
<sequence length="357" mass="39662">MSVSAHASSITSVEMASVRSASPSVISINSCIRASVFRHEYGRRLNNYSEVYRLPADEDEQERLDRQHHMFIEVMGKYAPPLPEVLAHEPGVPKSVVDLGSGSGSWILDVARDFPHVQAVAVDLIPLQVTCVDGPCPSRMHGYQHPSCRHMPPNCRSEIDDINLGLQHYTGEFDVSHVRLISSGIRDYDGLIDQIALTLKPGGLVDLTEFDFRVYGADRRPAPLEDEGGVGASALARWMHLAHRAVQMQGGEPDAANHLYRWVSARACFRDVCYREWWIQTTTWNTGTDACAAAANRHGASMRDDILAFLLSGRPLLLGTGVPEQILDPLEEAARQELLEGRVPGYIRVEQVYARKR</sequence>
<dbReference type="AlphaFoldDB" id="K5WPQ9"/>
<evidence type="ECO:0000313" key="1">
    <source>
        <dbReference type="EMBL" id="EKM61450.1"/>
    </source>
</evidence>
<proteinExistence type="predicted"/>
<dbReference type="OrthoDB" id="2013972at2759"/>
<evidence type="ECO:0000313" key="2">
    <source>
        <dbReference type="Proteomes" id="UP000008370"/>
    </source>
</evidence>
<accession>K5WPQ9</accession>
<dbReference type="InParanoid" id="K5WPQ9"/>
<protein>
    <recommendedName>
        <fullName evidence="3">Methyltransferase domain-containing protein</fullName>
    </recommendedName>
</protein>
<dbReference type="Pfam" id="PF13489">
    <property type="entry name" value="Methyltransf_23"/>
    <property type="match status" value="1"/>
</dbReference>
<dbReference type="EMBL" id="JH930468">
    <property type="protein sequence ID" value="EKM61450.1"/>
    <property type="molecule type" value="Genomic_DNA"/>
</dbReference>
<dbReference type="InterPro" id="IPR029063">
    <property type="entry name" value="SAM-dependent_MTases_sf"/>
</dbReference>